<dbReference type="InterPro" id="IPR050266">
    <property type="entry name" value="AB_hydrolase_sf"/>
</dbReference>
<keyword evidence="2" id="KW-0378">Hydrolase</keyword>
<dbReference type="InterPro" id="IPR000639">
    <property type="entry name" value="Epox_hydrolase-like"/>
</dbReference>
<organism evidence="2">
    <name type="scientific">Thermofilum pendens</name>
    <dbReference type="NCBI Taxonomy" id="2269"/>
    <lineage>
        <taxon>Archaea</taxon>
        <taxon>Thermoproteota</taxon>
        <taxon>Thermoprotei</taxon>
        <taxon>Thermofilales</taxon>
        <taxon>Thermofilaceae</taxon>
        <taxon>Thermofilum</taxon>
    </lineage>
</organism>
<dbReference type="PANTHER" id="PTHR43798:SF33">
    <property type="entry name" value="HYDROLASE, PUTATIVE (AFU_ORTHOLOGUE AFUA_2G14860)-RELATED"/>
    <property type="match status" value="1"/>
</dbReference>
<dbReference type="PANTHER" id="PTHR43798">
    <property type="entry name" value="MONOACYLGLYCEROL LIPASE"/>
    <property type="match status" value="1"/>
</dbReference>
<dbReference type="Gene3D" id="3.40.50.1820">
    <property type="entry name" value="alpha/beta hydrolase"/>
    <property type="match status" value="1"/>
</dbReference>
<protein>
    <submittedName>
        <fullName evidence="2">Alpha/beta fold hydrolase</fullName>
    </submittedName>
</protein>
<dbReference type="SUPFAM" id="SSF53474">
    <property type="entry name" value="alpha/beta-Hydrolases"/>
    <property type="match status" value="1"/>
</dbReference>
<dbReference type="InterPro" id="IPR029058">
    <property type="entry name" value="AB_hydrolase_fold"/>
</dbReference>
<name>A0A7C4H5R4_THEPE</name>
<sequence length="263" mass="29454">MVMMAFFTTSDGVKIHYELLGEGERVIALLNGIAMNTAGWGFQTEALKKAGFRVLLHDMRGQGSSEKPRGEYSLERHVLDLKELLDHLGIEKASLVGISYGGKVALLAALLIPSYIDKLVVLNSSHTVDRALIARVDRWILGSRLKSGRVLWQIMIPDIFSDHFINERFSLVSSLAPNFELIDFVAFEEMAKAFVRVDLKGKLSSVRQPTLVVAGAEDRFFPPRYSEMIAGEIPSSRYLMLECGPVSIWEKPQEVNKLLLDFL</sequence>
<proteinExistence type="predicted"/>
<dbReference type="InterPro" id="IPR000073">
    <property type="entry name" value="AB_hydrolase_1"/>
</dbReference>
<evidence type="ECO:0000313" key="2">
    <source>
        <dbReference type="EMBL" id="HGM46390.1"/>
    </source>
</evidence>
<dbReference type="PRINTS" id="PR00111">
    <property type="entry name" value="ABHYDROLASE"/>
</dbReference>
<feature type="domain" description="AB hydrolase-1" evidence="1">
    <location>
        <begin position="27"/>
        <end position="252"/>
    </location>
</feature>
<dbReference type="GO" id="GO:0016020">
    <property type="term" value="C:membrane"/>
    <property type="evidence" value="ECO:0007669"/>
    <property type="project" value="TreeGrafter"/>
</dbReference>
<dbReference type="GO" id="GO:0016787">
    <property type="term" value="F:hydrolase activity"/>
    <property type="evidence" value="ECO:0007669"/>
    <property type="project" value="UniProtKB-KW"/>
</dbReference>
<evidence type="ECO:0000259" key="1">
    <source>
        <dbReference type="Pfam" id="PF00561"/>
    </source>
</evidence>
<gene>
    <name evidence="2" type="ORF">ENU21_01375</name>
</gene>
<dbReference type="Pfam" id="PF00561">
    <property type="entry name" value="Abhydrolase_1"/>
    <property type="match status" value="1"/>
</dbReference>
<comment type="caution">
    <text evidence="2">The sequence shown here is derived from an EMBL/GenBank/DDBJ whole genome shotgun (WGS) entry which is preliminary data.</text>
</comment>
<accession>A0A7C4H5R4</accession>
<reference evidence="2" key="1">
    <citation type="journal article" date="2020" name="mSystems">
        <title>Genome- and Community-Level Interaction Insights into Carbon Utilization and Element Cycling Functions of Hydrothermarchaeota in Hydrothermal Sediment.</title>
        <authorList>
            <person name="Zhou Z."/>
            <person name="Liu Y."/>
            <person name="Xu W."/>
            <person name="Pan J."/>
            <person name="Luo Z.H."/>
            <person name="Li M."/>
        </authorList>
    </citation>
    <scope>NUCLEOTIDE SEQUENCE</scope>
    <source>
        <strain evidence="2">SpSt-649</strain>
    </source>
</reference>
<dbReference type="AlphaFoldDB" id="A0A7C4H5R4"/>
<dbReference type="PRINTS" id="PR00412">
    <property type="entry name" value="EPOXHYDRLASE"/>
</dbReference>
<dbReference type="EMBL" id="DTBQ01000038">
    <property type="protein sequence ID" value="HGM46390.1"/>
    <property type="molecule type" value="Genomic_DNA"/>
</dbReference>